<reference evidence="3" key="1">
    <citation type="submission" date="2024-05" db="EMBL/GenBank/DDBJ databases">
        <title>30 novel species of actinomycetes from the DSMZ collection.</title>
        <authorList>
            <person name="Nouioui I."/>
        </authorList>
    </citation>
    <scope>NUCLEOTIDE SEQUENCE</scope>
    <source>
        <strain evidence="3">DSM 41527</strain>
    </source>
</reference>
<sequence length="533" mass="60651">MSSTIPIPLGLPAQRRRAFNGRSLDEVTAELAGEIRELYTADQVPWVIGYSGGKDSTAVLQLVWTALKELPAEQLTKQVHVISTDTLVENPVVAAWVTNSLETMAKAAGEQGLPIEPHRLTPDVKDTFWVNLIGRGYPAPRPKFRWCTERLKIKPSNSFIRSVVAAHGEAIMVLGIRKTESQARARAMEKHEKRRVRDRLSPNANLPNSLVYSPVEDWTDDDVWEFLMQRPNPWGYNNEDLLSMYQGASADGECPLVVDSTTPSCGSSRFGCWTCTLVEQDKSMSAMIQNDDEKEWMFPLLTLRNKLDAPFGHYEEGDPDLPAGRKAPFPRPDKPARDFRRINGKVMLFNDGAIHGPYKQDYREKWLRELLEAQTWIRTNPDTPEHVRNIALITPDELHEIRRIWVFDKHEVEDTLPRIYQEATGEEFPGGPLDEQLVMGADEMQILKEICGDDELHYSMVRELLSVERKYRTMTRRAGLFKALQQAVEKGYYEDGEDAVAFAKRKKETRVDTAQPLTQTLTFDQENELDAPA</sequence>
<dbReference type="NCBIfam" id="NF005316">
    <property type="entry name" value="PRK06850.1"/>
    <property type="match status" value="1"/>
</dbReference>
<dbReference type="PANTHER" id="PTHR43196:SF2">
    <property type="entry name" value="PHOSPHOADENOSINE PHOSPHOSULFATE REDUCTASE"/>
    <property type="match status" value="1"/>
</dbReference>
<accession>A0ABU2T7C7</accession>
<proteinExistence type="predicted"/>
<dbReference type="InterPro" id="IPR050128">
    <property type="entry name" value="Sulfate_adenylyltrnsfr_sub2"/>
</dbReference>
<dbReference type="Gene3D" id="3.40.50.620">
    <property type="entry name" value="HUPs"/>
    <property type="match status" value="1"/>
</dbReference>
<dbReference type="PANTHER" id="PTHR43196">
    <property type="entry name" value="SULFATE ADENYLYLTRANSFERASE SUBUNIT 2"/>
    <property type="match status" value="1"/>
</dbReference>
<dbReference type="InterPro" id="IPR014729">
    <property type="entry name" value="Rossmann-like_a/b/a_fold"/>
</dbReference>
<evidence type="ECO:0000313" key="3">
    <source>
        <dbReference type="EMBL" id="MDT0457012.1"/>
    </source>
</evidence>
<organism evidence="3 4">
    <name type="scientific">Streptomyces mooreae</name>
    <dbReference type="NCBI Taxonomy" id="3075523"/>
    <lineage>
        <taxon>Bacteria</taxon>
        <taxon>Bacillati</taxon>
        <taxon>Actinomycetota</taxon>
        <taxon>Actinomycetes</taxon>
        <taxon>Kitasatosporales</taxon>
        <taxon>Streptomycetaceae</taxon>
        <taxon>Streptomyces</taxon>
    </lineage>
</organism>
<feature type="domain" description="Phosphoadenosine phosphosulphate reductase" evidence="2">
    <location>
        <begin position="47"/>
        <end position="230"/>
    </location>
</feature>
<dbReference type="InterPro" id="IPR002500">
    <property type="entry name" value="PAPS_reduct_dom"/>
</dbReference>
<dbReference type="SUPFAM" id="SSF52402">
    <property type="entry name" value="Adenine nucleotide alpha hydrolases-like"/>
    <property type="match status" value="1"/>
</dbReference>
<name>A0ABU2T7C7_9ACTN</name>
<keyword evidence="4" id="KW-1185">Reference proteome</keyword>
<dbReference type="RefSeq" id="WP_277411412.1">
    <property type="nucleotide sequence ID" value="NZ_JAVRFE010000017.1"/>
</dbReference>
<evidence type="ECO:0000313" key="4">
    <source>
        <dbReference type="Proteomes" id="UP001180551"/>
    </source>
</evidence>
<evidence type="ECO:0000256" key="1">
    <source>
        <dbReference type="SAM" id="MobiDB-lite"/>
    </source>
</evidence>
<dbReference type="Proteomes" id="UP001180551">
    <property type="component" value="Unassembled WGS sequence"/>
</dbReference>
<dbReference type="Pfam" id="PF01507">
    <property type="entry name" value="PAPS_reduct"/>
    <property type="match status" value="1"/>
</dbReference>
<gene>
    <name evidence="3" type="primary">dndC</name>
    <name evidence="3" type="ORF">RM550_14920</name>
</gene>
<comment type="caution">
    <text evidence="3">The sequence shown here is derived from an EMBL/GenBank/DDBJ whole genome shotgun (WGS) entry which is preliminary data.</text>
</comment>
<evidence type="ECO:0000259" key="2">
    <source>
        <dbReference type="Pfam" id="PF01507"/>
    </source>
</evidence>
<dbReference type="GeneID" id="301332288"/>
<dbReference type="InterPro" id="IPR017598">
    <property type="entry name" value="SulphurTrfase_DndC"/>
</dbReference>
<feature type="region of interest" description="Disordered" evidence="1">
    <location>
        <begin position="315"/>
        <end position="335"/>
    </location>
</feature>
<protein>
    <submittedName>
        <fullName evidence="3">DNA phosphorothioation system sulfurtransferase DndC</fullName>
    </submittedName>
</protein>
<dbReference type="EMBL" id="JAVRFE010000017">
    <property type="protein sequence ID" value="MDT0457012.1"/>
    <property type="molecule type" value="Genomic_DNA"/>
</dbReference>
<dbReference type="NCBIfam" id="TIGR03183">
    <property type="entry name" value="DNA_S_dndC"/>
    <property type="match status" value="1"/>
</dbReference>